<proteinExistence type="predicted"/>
<dbReference type="EMBL" id="CM047745">
    <property type="protein sequence ID" value="KAJ0025166.1"/>
    <property type="molecule type" value="Genomic_DNA"/>
</dbReference>
<evidence type="ECO:0000313" key="1">
    <source>
        <dbReference type="EMBL" id="KAJ0025166.1"/>
    </source>
</evidence>
<gene>
    <name evidence="1" type="ORF">Pint_07134</name>
</gene>
<accession>A0ACC0XUM5</accession>
<keyword evidence="2" id="KW-1185">Reference proteome</keyword>
<evidence type="ECO:0000313" key="2">
    <source>
        <dbReference type="Proteomes" id="UP001163603"/>
    </source>
</evidence>
<name>A0ACC0XUM5_9ROSI</name>
<sequence>MPFLYSQRVNCGVTRSEFKIFVPGSQVPDWFTYHSEGSSLRIAQLMLRCRGLALCAAFSVHDPKGLCPYKSIKLDCNIQVDITLTQAVSKTPLNTQRTPTVSMSVPTNSLAGTNHPMVKECVLRPVYDSDIEQFVPASNNLSSNTSPQVSVPDRLAVTSTLIKQSCEYCPDQQPYPKRLK</sequence>
<organism evidence="1 2">
    <name type="scientific">Pistacia integerrima</name>
    <dbReference type="NCBI Taxonomy" id="434235"/>
    <lineage>
        <taxon>Eukaryota</taxon>
        <taxon>Viridiplantae</taxon>
        <taxon>Streptophyta</taxon>
        <taxon>Embryophyta</taxon>
        <taxon>Tracheophyta</taxon>
        <taxon>Spermatophyta</taxon>
        <taxon>Magnoliopsida</taxon>
        <taxon>eudicotyledons</taxon>
        <taxon>Gunneridae</taxon>
        <taxon>Pentapetalae</taxon>
        <taxon>rosids</taxon>
        <taxon>malvids</taxon>
        <taxon>Sapindales</taxon>
        <taxon>Anacardiaceae</taxon>
        <taxon>Pistacia</taxon>
    </lineage>
</organism>
<dbReference type="Proteomes" id="UP001163603">
    <property type="component" value="Chromosome 10"/>
</dbReference>
<protein>
    <submittedName>
        <fullName evidence="1">Uncharacterized protein</fullName>
    </submittedName>
</protein>
<reference evidence="2" key="1">
    <citation type="journal article" date="2023" name="G3 (Bethesda)">
        <title>Genome assembly and association tests identify interacting loci associated with vigor, precocity, and sex in interspecific pistachio rootstocks.</title>
        <authorList>
            <person name="Palmer W."/>
            <person name="Jacygrad E."/>
            <person name="Sagayaradj S."/>
            <person name="Cavanaugh K."/>
            <person name="Han R."/>
            <person name="Bertier L."/>
            <person name="Beede B."/>
            <person name="Kafkas S."/>
            <person name="Golino D."/>
            <person name="Preece J."/>
            <person name="Michelmore R."/>
        </authorList>
    </citation>
    <scope>NUCLEOTIDE SEQUENCE [LARGE SCALE GENOMIC DNA]</scope>
</reference>
<comment type="caution">
    <text evidence="1">The sequence shown here is derived from an EMBL/GenBank/DDBJ whole genome shotgun (WGS) entry which is preliminary data.</text>
</comment>